<evidence type="ECO:0000313" key="4">
    <source>
        <dbReference type="Proteomes" id="UP000045978"/>
    </source>
</evidence>
<proteinExistence type="predicted"/>
<accession>A0A0K2ZD65</accession>
<dbReference type="EMBL" id="CXOJ01000002">
    <property type="protein sequence ID" value="CTP82602.1"/>
    <property type="molecule type" value="Genomic_DNA"/>
</dbReference>
<organism evidence="3 4">
    <name type="scientific">Xanthomonas graminis pv. phlei</name>
    <dbReference type="NCBI Taxonomy" id="487906"/>
    <lineage>
        <taxon>Bacteria</taxon>
        <taxon>Pseudomonadati</taxon>
        <taxon>Pseudomonadota</taxon>
        <taxon>Gammaproteobacteria</taxon>
        <taxon>Lysobacterales</taxon>
        <taxon>Lysobacteraceae</taxon>
        <taxon>Xanthomonas</taxon>
        <taxon>Xanthomonas translucens group</taxon>
        <taxon>Xanthomonas graminis</taxon>
    </lineage>
</organism>
<protein>
    <recommendedName>
        <fullName evidence="2">HDOD domain-containing protein</fullName>
    </recommendedName>
</protein>
<dbReference type="AlphaFoldDB" id="A0A0K2ZD65"/>
<dbReference type="Gene3D" id="1.10.3210.10">
    <property type="entry name" value="Hypothetical protein af1432"/>
    <property type="match status" value="1"/>
</dbReference>
<keyword evidence="1" id="KW-0472">Membrane</keyword>
<feature type="domain" description="HDOD" evidence="2">
    <location>
        <begin position="156"/>
        <end position="348"/>
    </location>
</feature>
<evidence type="ECO:0000313" key="3">
    <source>
        <dbReference type="EMBL" id="CTP82602.1"/>
    </source>
</evidence>
<feature type="transmembrane region" description="Helical" evidence="1">
    <location>
        <begin position="26"/>
        <end position="49"/>
    </location>
</feature>
<keyword evidence="1" id="KW-1133">Transmembrane helix</keyword>
<evidence type="ECO:0000259" key="2">
    <source>
        <dbReference type="PROSITE" id="PS51833"/>
    </source>
</evidence>
<sequence length="385" mass="40103">MLEWYGAPGRGCASGRVGDLVILRMMIVPSIWIAGVAVLVLLGVAGWLWRHARRRGPAAPITVARGDTAAAGDAIATEAAGAGTASAATETGHAAIVPAAELAPEQEAALLLRLYALAFADAPAPEPSAAPRAAQAEVAAAAVAVLARIDAHPRYTPRRPQLLPQLTRAINDPDAGAQAIAAILGQDPALTGNLLRIANSSAYRRQAEPVENPERAVALLGTEGLRQLVLAALLQPVIADDGSAFGRCAALLWEHTLLSAKAMARDAEDAARADASAAQLLALLYGLGAVAVVQVLRDAYARHPGVLPDPDLVADMLATWSAPCAKAISADWGLSSRMQRALEEQGDAVALQPGDVLARALRRQRALAAADRLALYERQRDAEAR</sequence>
<dbReference type="InterPro" id="IPR052340">
    <property type="entry name" value="RNase_Y/CdgJ"/>
</dbReference>
<evidence type="ECO:0000256" key="1">
    <source>
        <dbReference type="SAM" id="Phobius"/>
    </source>
</evidence>
<dbReference type="PANTHER" id="PTHR33525">
    <property type="match status" value="1"/>
</dbReference>
<dbReference type="SUPFAM" id="SSF109604">
    <property type="entry name" value="HD-domain/PDEase-like"/>
    <property type="match status" value="1"/>
</dbReference>
<dbReference type="Pfam" id="PF08668">
    <property type="entry name" value="HDOD"/>
    <property type="match status" value="1"/>
</dbReference>
<dbReference type="PROSITE" id="PS51833">
    <property type="entry name" value="HDOD"/>
    <property type="match status" value="1"/>
</dbReference>
<name>A0A0K2ZD65_9XANT</name>
<dbReference type="PANTHER" id="PTHR33525:SF6">
    <property type="entry name" value="HDOD DOMAIN-CONTAINING PROTEIN"/>
    <property type="match status" value="1"/>
</dbReference>
<keyword evidence="1" id="KW-0812">Transmembrane</keyword>
<gene>
    <name evidence="3" type="ORF">XTPLMG730_0126</name>
</gene>
<dbReference type="Proteomes" id="UP000045978">
    <property type="component" value="Unassembled WGS sequence"/>
</dbReference>
<dbReference type="InterPro" id="IPR013976">
    <property type="entry name" value="HDOD"/>
</dbReference>
<reference evidence="3 4" key="1">
    <citation type="submission" date="2015-07" db="EMBL/GenBank/DDBJ databases">
        <authorList>
            <person name="Noorani M."/>
        </authorList>
    </citation>
    <scope>NUCLEOTIDE SEQUENCE [LARGE SCALE GENOMIC DNA]</scope>
    <source>
        <strain evidence="3">LMG730</strain>
    </source>
</reference>